<dbReference type="KEGG" id="psu:Psesu_2298"/>
<name>E6WVD3_PSEUU</name>
<dbReference type="STRING" id="743721.Psesu_2298"/>
<evidence type="ECO:0000313" key="1">
    <source>
        <dbReference type="EMBL" id="ADV28132.1"/>
    </source>
</evidence>
<reference evidence="1 2" key="1">
    <citation type="submission" date="2011-01" db="EMBL/GenBank/DDBJ databases">
        <title>Complete sequence of Pseudoxanthomonas suwonensis 11-1.</title>
        <authorList>
            <consortium name="US DOE Joint Genome Institute"/>
            <person name="Lucas S."/>
            <person name="Copeland A."/>
            <person name="Lapidus A."/>
            <person name="Cheng J.-F."/>
            <person name="Goodwin L."/>
            <person name="Pitluck S."/>
            <person name="Teshima H."/>
            <person name="Detter J.C."/>
            <person name="Han C."/>
            <person name="Tapia R."/>
            <person name="Land M."/>
            <person name="Hauser L."/>
            <person name="Kyrpides N."/>
            <person name="Ivanova N."/>
            <person name="Ovchinnikova G."/>
            <person name="Siebers A.K."/>
            <person name="Allgaier M."/>
            <person name="Thelen M.P."/>
            <person name="Hugenholtz P."/>
            <person name="Gladden J."/>
            <person name="Woyke T."/>
        </authorList>
    </citation>
    <scope>NUCLEOTIDE SEQUENCE [LARGE SCALE GENOMIC DNA]</scope>
    <source>
        <strain evidence="2">11-1</strain>
    </source>
</reference>
<sequence length="130" mass="14627">MLLMPATLPAREFRSEAEMRAFTDQVMELASAGNLKAALDLVSEAYTVVPRAELEAMTGQALLQAPMVEGRFGNSLGHEFVKEEKAGKSIVRYVQKFEKHPVGWRFVFSKPADHWLVNSFFFSDTMAEQL</sequence>
<protein>
    <recommendedName>
        <fullName evidence="3">DUF4019 domain-containing protein</fullName>
    </recommendedName>
</protein>
<evidence type="ECO:0008006" key="3">
    <source>
        <dbReference type="Google" id="ProtNLM"/>
    </source>
</evidence>
<dbReference type="OrthoDB" id="6365263at2"/>
<keyword evidence="2" id="KW-1185">Reference proteome</keyword>
<dbReference type="AlphaFoldDB" id="E6WVD3"/>
<organism evidence="1 2">
    <name type="scientific">Pseudoxanthomonas suwonensis (strain 11-1)</name>
    <dbReference type="NCBI Taxonomy" id="743721"/>
    <lineage>
        <taxon>Bacteria</taxon>
        <taxon>Pseudomonadati</taxon>
        <taxon>Pseudomonadota</taxon>
        <taxon>Gammaproteobacteria</taxon>
        <taxon>Lysobacterales</taxon>
        <taxon>Lysobacteraceae</taxon>
        <taxon>Pseudoxanthomonas</taxon>
    </lineage>
</organism>
<evidence type="ECO:0000313" key="2">
    <source>
        <dbReference type="Proteomes" id="UP000008632"/>
    </source>
</evidence>
<dbReference type="HOGENOM" id="CLU_146657_0_0_6"/>
<gene>
    <name evidence="1" type="ordered locus">Psesu_2298</name>
</gene>
<dbReference type="Proteomes" id="UP000008632">
    <property type="component" value="Chromosome"/>
</dbReference>
<proteinExistence type="predicted"/>
<accession>E6WVD3</accession>
<dbReference type="eggNOG" id="ENOG5033M9V">
    <property type="taxonomic scope" value="Bacteria"/>
</dbReference>
<dbReference type="EMBL" id="CP002446">
    <property type="protein sequence ID" value="ADV28132.1"/>
    <property type="molecule type" value="Genomic_DNA"/>
</dbReference>